<dbReference type="InterPro" id="IPR003856">
    <property type="entry name" value="LPS_length_determ_N"/>
</dbReference>
<keyword evidence="8 9" id="KW-0472">Membrane</keyword>
<gene>
    <name evidence="11" type="ORF">N781_14200</name>
</gene>
<dbReference type="PANTHER" id="PTHR32309">
    <property type="entry name" value="TYROSINE-PROTEIN KINASE"/>
    <property type="match status" value="1"/>
</dbReference>
<proteinExistence type="inferred from homology"/>
<keyword evidence="4 9" id="KW-0812">Transmembrane</keyword>
<keyword evidence="3" id="KW-1003">Cell membrane</keyword>
<evidence type="ECO:0000256" key="5">
    <source>
        <dbReference type="ARBA" id="ARBA00022741"/>
    </source>
</evidence>
<evidence type="ECO:0000256" key="1">
    <source>
        <dbReference type="ARBA" id="ARBA00004651"/>
    </source>
</evidence>
<evidence type="ECO:0000259" key="10">
    <source>
        <dbReference type="Pfam" id="PF02706"/>
    </source>
</evidence>
<dbReference type="Pfam" id="PF10609">
    <property type="entry name" value="ParA"/>
    <property type="match status" value="1"/>
</dbReference>
<dbReference type="PANTHER" id="PTHR32309:SF13">
    <property type="entry name" value="FERRIC ENTEROBACTIN TRANSPORT PROTEIN FEPE"/>
    <property type="match status" value="1"/>
</dbReference>
<evidence type="ECO:0000256" key="7">
    <source>
        <dbReference type="ARBA" id="ARBA00022989"/>
    </source>
</evidence>
<organism evidence="11 12">
    <name type="scientific">Pontibacillus halophilus JSM 076056 = DSM 19796</name>
    <dbReference type="NCBI Taxonomy" id="1385510"/>
    <lineage>
        <taxon>Bacteria</taxon>
        <taxon>Bacillati</taxon>
        <taxon>Bacillota</taxon>
        <taxon>Bacilli</taxon>
        <taxon>Bacillales</taxon>
        <taxon>Bacillaceae</taxon>
        <taxon>Pontibacillus</taxon>
    </lineage>
</organism>
<dbReference type="Proteomes" id="UP000030528">
    <property type="component" value="Unassembled WGS sequence"/>
</dbReference>
<name>A0A0A5GPA9_9BACI</name>
<evidence type="ECO:0000256" key="2">
    <source>
        <dbReference type="ARBA" id="ARBA00006683"/>
    </source>
</evidence>
<feature type="transmembrane region" description="Helical" evidence="9">
    <location>
        <begin position="174"/>
        <end position="195"/>
    </location>
</feature>
<evidence type="ECO:0000256" key="6">
    <source>
        <dbReference type="ARBA" id="ARBA00022840"/>
    </source>
</evidence>
<dbReference type="CDD" id="cd05387">
    <property type="entry name" value="BY-kinase"/>
    <property type="match status" value="1"/>
</dbReference>
<dbReference type="GO" id="GO:0005524">
    <property type="term" value="F:ATP binding"/>
    <property type="evidence" value="ECO:0007669"/>
    <property type="project" value="UniProtKB-KW"/>
</dbReference>
<dbReference type="SUPFAM" id="SSF52540">
    <property type="entry name" value="P-loop containing nucleoside triphosphate hydrolases"/>
    <property type="match status" value="1"/>
</dbReference>
<dbReference type="InterPro" id="IPR027417">
    <property type="entry name" value="P-loop_NTPase"/>
</dbReference>
<evidence type="ECO:0000313" key="12">
    <source>
        <dbReference type="Proteomes" id="UP000030528"/>
    </source>
</evidence>
<protein>
    <recommendedName>
        <fullName evidence="10">Polysaccharide chain length determinant N-terminal domain-containing protein</fullName>
    </recommendedName>
</protein>
<dbReference type="OrthoDB" id="9794577at2"/>
<evidence type="ECO:0000256" key="3">
    <source>
        <dbReference type="ARBA" id="ARBA00022475"/>
    </source>
</evidence>
<dbReference type="AlphaFoldDB" id="A0A0A5GPA9"/>
<dbReference type="Gene3D" id="3.40.50.300">
    <property type="entry name" value="P-loop containing nucleotide triphosphate hydrolases"/>
    <property type="match status" value="1"/>
</dbReference>
<evidence type="ECO:0000256" key="9">
    <source>
        <dbReference type="SAM" id="Phobius"/>
    </source>
</evidence>
<keyword evidence="5" id="KW-0547">Nucleotide-binding</keyword>
<accession>A0A0A5GPA9</accession>
<evidence type="ECO:0000313" key="11">
    <source>
        <dbReference type="EMBL" id="KGX93063.1"/>
    </source>
</evidence>
<keyword evidence="12" id="KW-1185">Reference proteome</keyword>
<dbReference type="GO" id="GO:0005886">
    <property type="term" value="C:plasma membrane"/>
    <property type="evidence" value="ECO:0007669"/>
    <property type="project" value="UniProtKB-SubCell"/>
</dbReference>
<keyword evidence="7 9" id="KW-1133">Transmembrane helix</keyword>
<evidence type="ECO:0000256" key="4">
    <source>
        <dbReference type="ARBA" id="ARBA00022692"/>
    </source>
</evidence>
<dbReference type="InterPro" id="IPR005702">
    <property type="entry name" value="Wzc-like_C"/>
</dbReference>
<sequence>MGQAFGLKEVYQVIRRRVVLLSVVTLLVVIIGIAISLLLPRTYEGEGALLVNFTSVKSDEDEISSSEIETNLRLIETYKSILISPRIMDKVKAQYGSDLEMEELVQRFTIGTNAESQIITVQAVGPSKEAASELVNVTLDTFQQEVESLMNLNNVQILTRSNPDAHETPIKPNLLMNTILSLLLGLFLALLLVFLKEVIFTRADSEEKVEKVFRLSSLGVVPIISDEWNQKKEDLMQNDRYFKLLPRLGTYSPITEAYRSIRTNLQYTLNQKSAKTVLFTSTHSSEGKSITAANIAYSMAMDHVNTVFVDLDLRKGVGNHLFNNPVRKGATNYLEGYASIDEVVSRTDIPHLSYVAKGPMPKNPAEVLSSDKINTMLAELKEHFDLVIIDTPPLVVADAVALSTRVDGCVFVVNAQKTNTEQVSKSLQRLNKVKATIFGVVLNRGVKETNAHYYY</sequence>
<dbReference type="GO" id="GO:0004715">
    <property type="term" value="F:non-membrane spanning protein tyrosine kinase activity"/>
    <property type="evidence" value="ECO:0007669"/>
    <property type="project" value="UniProtKB-EC"/>
</dbReference>
<dbReference type="EMBL" id="AVPE01000004">
    <property type="protein sequence ID" value="KGX93063.1"/>
    <property type="molecule type" value="Genomic_DNA"/>
</dbReference>
<dbReference type="STRING" id="1385510.GCA_000425205_01672"/>
<feature type="transmembrane region" description="Helical" evidence="9">
    <location>
        <begin position="18"/>
        <end position="39"/>
    </location>
</feature>
<dbReference type="eggNOG" id="COG3944">
    <property type="taxonomic scope" value="Bacteria"/>
</dbReference>
<feature type="domain" description="Polysaccharide chain length determinant N-terminal" evidence="10">
    <location>
        <begin position="6"/>
        <end position="93"/>
    </location>
</feature>
<dbReference type="eggNOG" id="COG0489">
    <property type="taxonomic scope" value="Bacteria"/>
</dbReference>
<dbReference type="InterPro" id="IPR033756">
    <property type="entry name" value="YlxH/NBP35"/>
</dbReference>
<evidence type="ECO:0000256" key="8">
    <source>
        <dbReference type="ARBA" id="ARBA00023136"/>
    </source>
</evidence>
<comment type="subcellular location">
    <subcellularLocation>
        <location evidence="1">Cell membrane</location>
        <topology evidence="1">Multi-pass membrane protein</topology>
    </subcellularLocation>
</comment>
<comment type="caution">
    <text evidence="11">The sequence shown here is derived from an EMBL/GenBank/DDBJ whole genome shotgun (WGS) entry which is preliminary data.</text>
</comment>
<dbReference type="NCBIfam" id="TIGR01007">
    <property type="entry name" value="eps_fam"/>
    <property type="match status" value="1"/>
</dbReference>
<dbReference type="InterPro" id="IPR050445">
    <property type="entry name" value="Bact_polysacc_biosynth/exp"/>
</dbReference>
<dbReference type="RefSeq" id="WP_026800093.1">
    <property type="nucleotide sequence ID" value="NZ_AULI01000006.1"/>
</dbReference>
<reference evidence="11 12" key="1">
    <citation type="submission" date="2013-08" db="EMBL/GenBank/DDBJ databases">
        <authorList>
            <person name="Huang J."/>
            <person name="Wang G."/>
        </authorList>
    </citation>
    <scope>NUCLEOTIDE SEQUENCE [LARGE SCALE GENOMIC DNA]</scope>
    <source>
        <strain evidence="11 12">JSM 076056</strain>
    </source>
</reference>
<keyword evidence="6" id="KW-0067">ATP-binding</keyword>
<dbReference type="Pfam" id="PF02706">
    <property type="entry name" value="Wzz"/>
    <property type="match status" value="1"/>
</dbReference>
<comment type="similarity">
    <text evidence="2">Belongs to the CpsC/CapA family.</text>
</comment>